<evidence type="ECO:0000256" key="1">
    <source>
        <dbReference type="ARBA" id="ARBA00023016"/>
    </source>
</evidence>
<dbReference type="Proteomes" id="UP000676310">
    <property type="component" value="Unassembled WGS sequence"/>
</dbReference>
<feature type="region of interest" description="Disordered" evidence="4">
    <location>
        <begin position="24"/>
        <end position="176"/>
    </location>
</feature>
<feature type="compositionally biased region" description="Basic and acidic residues" evidence="4">
    <location>
        <begin position="34"/>
        <end position="45"/>
    </location>
</feature>
<dbReference type="AlphaFoldDB" id="A0A8J2N1U2"/>
<dbReference type="CDD" id="cd06464">
    <property type="entry name" value="ACD_sHsps-like"/>
    <property type="match status" value="1"/>
</dbReference>
<dbReference type="PANTHER" id="PTHR11527">
    <property type="entry name" value="HEAT-SHOCK PROTEIN 20 FAMILY MEMBER"/>
    <property type="match status" value="1"/>
</dbReference>
<comment type="similarity">
    <text evidence="2 3">Belongs to the small heat shock protein (HSP20) family.</text>
</comment>
<proteinExistence type="inferred from homology"/>
<dbReference type="InterPro" id="IPR002068">
    <property type="entry name" value="A-crystallin/Hsp20_dom"/>
</dbReference>
<dbReference type="Pfam" id="PF00011">
    <property type="entry name" value="HSP20"/>
    <property type="match status" value="1"/>
</dbReference>
<dbReference type="Gene3D" id="2.60.40.790">
    <property type="match status" value="1"/>
</dbReference>
<comment type="caution">
    <text evidence="6">The sequence shown here is derived from an EMBL/GenBank/DDBJ whole genome shotgun (WGS) entry which is preliminary data.</text>
</comment>
<evidence type="ECO:0000259" key="5">
    <source>
        <dbReference type="PROSITE" id="PS01031"/>
    </source>
</evidence>
<dbReference type="PROSITE" id="PS01031">
    <property type="entry name" value="SHSP"/>
    <property type="match status" value="1"/>
</dbReference>
<organism evidence="6 7">
    <name type="scientific">Alternaria atra</name>
    <dbReference type="NCBI Taxonomy" id="119953"/>
    <lineage>
        <taxon>Eukaryota</taxon>
        <taxon>Fungi</taxon>
        <taxon>Dikarya</taxon>
        <taxon>Ascomycota</taxon>
        <taxon>Pezizomycotina</taxon>
        <taxon>Dothideomycetes</taxon>
        <taxon>Pleosporomycetidae</taxon>
        <taxon>Pleosporales</taxon>
        <taxon>Pleosporineae</taxon>
        <taxon>Pleosporaceae</taxon>
        <taxon>Alternaria</taxon>
        <taxon>Alternaria sect. Ulocladioides</taxon>
    </lineage>
</organism>
<feature type="compositionally biased region" description="Basic residues" evidence="4">
    <location>
        <begin position="130"/>
        <end position="144"/>
    </location>
</feature>
<dbReference type="EMBL" id="CAJRGZ010000015">
    <property type="protein sequence ID" value="CAG5143404.1"/>
    <property type="molecule type" value="Genomic_DNA"/>
</dbReference>
<feature type="compositionally biased region" description="Basic and acidic residues" evidence="4">
    <location>
        <begin position="75"/>
        <end position="109"/>
    </location>
</feature>
<keyword evidence="1" id="KW-0346">Stress response</keyword>
<feature type="compositionally biased region" description="Gly residues" evidence="4">
    <location>
        <begin position="145"/>
        <end position="154"/>
    </location>
</feature>
<sequence>MPPMQYMNNSAAFWDFIAGLEQQGSQHPFFAQNRNDETENDREVSPQDPQDPFAPFRQSQHFFGGGRGMPHRGGPPHERHEHRREGATGEHNQDRTDQTEAEKDARMNTENDNGEGPSGTSESDHEAHHGGRPQGRRGGGRRGRCGPGGSGGSGPHHAYHPYGSSPRHGPHHGGHRGGWGSWTCGGPFGGMSRGPFEGMSRGLFGGMSGGPFGAGDNSWSSFDPSTFTAQLFNQFTGTHPSNATNATKPTESEDYTPDADIFDTDSTYVVHVSLPGAKKEDVGVNWDAEKSELSIAGVIYRPGDEDFLKTLALDERRVGAFERKIRLGTRANPANVDADGMTAKLEDGVLRVEVPKLDSGYVEIRKVDIE</sequence>
<accession>A0A8J2N1U2</accession>
<evidence type="ECO:0000256" key="2">
    <source>
        <dbReference type="PROSITE-ProRule" id="PRU00285"/>
    </source>
</evidence>
<name>A0A8J2N1U2_9PLEO</name>
<dbReference type="OrthoDB" id="5511210at2759"/>
<evidence type="ECO:0000256" key="4">
    <source>
        <dbReference type="SAM" id="MobiDB-lite"/>
    </source>
</evidence>
<reference evidence="6" key="1">
    <citation type="submission" date="2021-05" db="EMBL/GenBank/DDBJ databases">
        <authorList>
            <person name="Stam R."/>
        </authorList>
    </citation>
    <scope>NUCLEOTIDE SEQUENCE</scope>
    <source>
        <strain evidence="6">CS162</strain>
    </source>
</reference>
<gene>
    <name evidence="6" type="ORF">ALTATR162_LOCUS1343</name>
</gene>
<feature type="domain" description="SHSP" evidence="5">
    <location>
        <begin position="250"/>
        <end position="370"/>
    </location>
</feature>
<evidence type="ECO:0000256" key="3">
    <source>
        <dbReference type="RuleBase" id="RU003616"/>
    </source>
</evidence>
<dbReference type="SUPFAM" id="SSF49764">
    <property type="entry name" value="HSP20-like chaperones"/>
    <property type="match status" value="1"/>
</dbReference>
<dbReference type="InterPro" id="IPR008978">
    <property type="entry name" value="HSP20-like_chaperone"/>
</dbReference>
<dbReference type="GeneID" id="67012667"/>
<protein>
    <recommendedName>
        <fullName evidence="5">SHSP domain-containing protein</fullName>
    </recommendedName>
</protein>
<dbReference type="InterPro" id="IPR031107">
    <property type="entry name" value="Small_HSP"/>
</dbReference>
<dbReference type="RefSeq" id="XP_043164874.1">
    <property type="nucleotide sequence ID" value="XM_043308939.1"/>
</dbReference>
<evidence type="ECO:0000313" key="7">
    <source>
        <dbReference type="Proteomes" id="UP000676310"/>
    </source>
</evidence>
<keyword evidence="7" id="KW-1185">Reference proteome</keyword>
<evidence type="ECO:0000313" key="6">
    <source>
        <dbReference type="EMBL" id="CAG5143404.1"/>
    </source>
</evidence>